<dbReference type="GO" id="GO:0005886">
    <property type="term" value="C:plasma membrane"/>
    <property type="evidence" value="ECO:0007669"/>
    <property type="project" value="UniProtKB-SubCell"/>
</dbReference>
<feature type="transmembrane region" description="Helical" evidence="13">
    <location>
        <begin position="43"/>
        <end position="63"/>
    </location>
</feature>
<evidence type="ECO:0000256" key="11">
    <source>
        <dbReference type="ARBA" id="ARBA00023274"/>
    </source>
</evidence>
<evidence type="ECO:0000256" key="9">
    <source>
        <dbReference type="ARBA" id="ARBA00022989"/>
    </source>
</evidence>
<dbReference type="EMBL" id="MAYT01000009">
    <property type="protein sequence ID" value="OCA90311.1"/>
    <property type="molecule type" value="Genomic_DNA"/>
</dbReference>
<feature type="transmembrane region" description="Helical" evidence="13">
    <location>
        <begin position="145"/>
        <end position="171"/>
    </location>
</feature>
<dbReference type="Proteomes" id="UP000092578">
    <property type="component" value="Unassembled WGS sequence"/>
</dbReference>
<dbReference type="PANTHER" id="PTHR33451">
    <property type="entry name" value="MALATE-2H(+)/NA(+)-LACTATE ANTIPORTER"/>
    <property type="match status" value="1"/>
</dbReference>
<evidence type="ECO:0000259" key="14">
    <source>
        <dbReference type="Pfam" id="PF03553"/>
    </source>
</evidence>
<evidence type="ECO:0000256" key="8">
    <source>
        <dbReference type="ARBA" id="ARBA00022980"/>
    </source>
</evidence>
<feature type="transmembrane region" description="Helical" evidence="13">
    <location>
        <begin position="197"/>
        <end position="215"/>
    </location>
</feature>
<comment type="subcellular location">
    <subcellularLocation>
        <location evidence="1">Cell membrane</location>
        <topology evidence="1">Multi-pass membrane protein</topology>
    </subcellularLocation>
</comment>
<evidence type="ECO:0000256" key="4">
    <source>
        <dbReference type="ARBA" id="ARBA00022475"/>
    </source>
</evidence>
<protein>
    <recommendedName>
        <fullName evidence="14">Na+/H+ antiporter NhaC-like C-terminal domain-containing protein</fullName>
    </recommendedName>
</protein>
<dbReference type="InterPro" id="IPR018271">
    <property type="entry name" value="Ribosomal_uS14_CS"/>
</dbReference>
<keyword evidence="4" id="KW-1003">Cell membrane</keyword>
<dbReference type="InterPro" id="IPR018461">
    <property type="entry name" value="Na/H_Antiport_NhaC-like_C"/>
</dbReference>
<keyword evidence="8" id="KW-0689">Ribosomal protein</keyword>
<dbReference type="PANTHER" id="PTHR33451:SF3">
    <property type="entry name" value="MALATE-2H(+)_NA(+)-LACTATE ANTIPORTER"/>
    <property type="match status" value="1"/>
</dbReference>
<dbReference type="InterPro" id="IPR052180">
    <property type="entry name" value="NhaC_Na-H+_Antiporter"/>
</dbReference>
<name>A0A1B9B2H5_9BACI</name>
<keyword evidence="11" id="KW-0687">Ribonucleoprotein</keyword>
<keyword evidence="9 13" id="KW-1133">Transmembrane helix</keyword>
<keyword evidence="16" id="KW-1185">Reference proteome</keyword>
<feature type="transmembrane region" description="Helical" evidence="13">
    <location>
        <begin position="84"/>
        <end position="106"/>
    </location>
</feature>
<evidence type="ECO:0000256" key="6">
    <source>
        <dbReference type="ARBA" id="ARBA00022730"/>
    </source>
</evidence>
<dbReference type="GO" id="GO:0019843">
    <property type="term" value="F:rRNA binding"/>
    <property type="evidence" value="ECO:0007669"/>
    <property type="project" value="UniProtKB-KW"/>
</dbReference>
<dbReference type="GO" id="GO:1990904">
    <property type="term" value="C:ribonucleoprotein complex"/>
    <property type="evidence" value="ECO:0007669"/>
    <property type="project" value="UniProtKB-KW"/>
</dbReference>
<gene>
    <name evidence="15" type="ORF">A8F95_21195</name>
</gene>
<keyword evidence="5 13" id="KW-0812">Transmembrane</keyword>
<dbReference type="InterPro" id="IPR043140">
    <property type="entry name" value="Ribosomal_uS14_sf"/>
</dbReference>
<keyword evidence="10 13" id="KW-0472">Membrane</keyword>
<keyword evidence="7" id="KW-0694">RNA-binding</keyword>
<comment type="caution">
    <text evidence="15">The sequence shown here is derived from an EMBL/GenBank/DDBJ whole genome shotgun (WGS) entry which is preliminary data.</text>
</comment>
<dbReference type="Gene3D" id="4.10.830.10">
    <property type="entry name" value="30s Ribosomal Protein S14, Chain N"/>
    <property type="match status" value="1"/>
</dbReference>
<evidence type="ECO:0000256" key="5">
    <source>
        <dbReference type="ARBA" id="ARBA00022692"/>
    </source>
</evidence>
<reference evidence="16" key="1">
    <citation type="submission" date="2016-05" db="EMBL/GenBank/DDBJ databases">
        <authorList>
            <person name="Liu B."/>
            <person name="Wang J."/>
            <person name="Zhu Y."/>
            <person name="Liu G."/>
            <person name="Chen Q."/>
            <person name="Chen Z."/>
            <person name="Lan J."/>
            <person name="Che J."/>
            <person name="Ge C."/>
            <person name="Shi H."/>
            <person name="Pan Z."/>
            <person name="Liu X."/>
        </authorList>
    </citation>
    <scope>NUCLEOTIDE SEQUENCE [LARGE SCALE GENOMIC DNA]</scope>
    <source>
        <strain evidence="16">FJAT-27215</strain>
    </source>
</reference>
<evidence type="ECO:0000313" key="15">
    <source>
        <dbReference type="EMBL" id="OCA90311.1"/>
    </source>
</evidence>
<evidence type="ECO:0000313" key="16">
    <source>
        <dbReference type="Proteomes" id="UP000092578"/>
    </source>
</evidence>
<evidence type="ECO:0000256" key="3">
    <source>
        <dbReference type="ARBA" id="ARBA00022449"/>
    </source>
</evidence>
<dbReference type="GO" id="GO:0006412">
    <property type="term" value="P:translation"/>
    <property type="evidence" value="ECO:0007669"/>
    <property type="project" value="InterPro"/>
</dbReference>
<evidence type="ECO:0000256" key="1">
    <source>
        <dbReference type="ARBA" id="ARBA00004651"/>
    </source>
</evidence>
<keyword evidence="3" id="KW-0050">Antiport</keyword>
<evidence type="ECO:0000256" key="2">
    <source>
        <dbReference type="ARBA" id="ARBA00022448"/>
    </source>
</evidence>
<dbReference type="AlphaFoldDB" id="A0A1B9B2H5"/>
<dbReference type="SUPFAM" id="SSF57716">
    <property type="entry name" value="Glucocorticoid receptor-like (DNA-binding domain)"/>
    <property type="match status" value="1"/>
</dbReference>
<dbReference type="PROSITE" id="PS00527">
    <property type="entry name" value="RIBOSOMAL_S14"/>
    <property type="match status" value="1"/>
</dbReference>
<evidence type="ECO:0000256" key="12">
    <source>
        <dbReference type="ARBA" id="ARBA00038435"/>
    </source>
</evidence>
<feature type="transmembrane region" description="Helical" evidence="13">
    <location>
        <begin position="112"/>
        <end position="133"/>
    </location>
</feature>
<dbReference type="GO" id="GO:0005840">
    <property type="term" value="C:ribosome"/>
    <property type="evidence" value="ECO:0007669"/>
    <property type="project" value="UniProtKB-KW"/>
</dbReference>
<dbReference type="RefSeq" id="WP_065410003.1">
    <property type="nucleotide sequence ID" value="NZ_MAYT01000009.1"/>
</dbReference>
<feature type="transmembrane region" description="Helical" evidence="13">
    <location>
        <begin position="16"/>
        <end position="37"/>
    </location>
</feature>
<dbReference type="GO" id="GO:0003735">
    <property type="term" value="F:structural constituent of ribosome"/>
    <property type="evidence" value="ECO:0007669"/>
    <property type="project" value="InterPro"/>
</dbReference>
<proteinExistence type="inferred from homology"/>
<dbReference type="Pfam" id="PF03553">
    <property type="entry name" value="Na_H_antiporter"/>
    <property type="match status" value="1"/>
</dbReference>
<sequence length="263" mass="28067">MNSPNNEGKMHKDKKVSVWIALIPIFFLVVSLSVTLIKFQGEAHIPLLLSAAVAAIVALSIGYKWDFIEKAMIESISVAMQAMLILIVIGIIIGTWIAGGVVPTMIYYGLEILSPTFFLVTACILCSVVSFATGSAWTTAGTVGIAVVGIGQGLGIPVAMIAGAVISGSYFGDKMSPLSDSTNLAPAVVGVNLYKHIGHMIYTTGPALISALLLCDSAPSRLHNRCQVTGRPRGYLRKFKMSRIAFREFAHKGQIPGVKKSSW</sequence>
<dbReference type="GO" id="GO:0015297">
    <property type="term" value="F:antiporter activity"/>
    <property type="evidence" value="ECO:0007669"/>
    <property type="project" value="UniProtKB-KW"/>
</dbReference>
<keyword evidence="2" id="KW-0813">Transport</keyword>
<dbReference type="NCBIfam" id="NF006477">
    <property type="entry name" value="PRK08881.1"/>
    <property type="match status" value="1"/>
</dbReference>
<dbReference type="InterPro" id="IPR001209">
    <property type="entry name" value="Ribosomal_uS14"/>
</dbReference>
<keyword evidence="6" id="KW-0699">rRNA-binding</keyword>
<evidence type="ECO:0000256" key="7">
    <source>
        <dbReference type="ARBA" id="ARBA00022884"/>
    </source>
</evidence>
<dbReference type="Pfam" id="PF00253">
    <property type="entry name" value="Ribosomal_S14"/>
    <property type="match status" value="1"/>
</dbReference>
<evidence type="ECO:0000256" key="10">
    <source>
        <dbReference type="ARBA" id="ARBA00023136"/>
    </source>
</evidence>
<evidence type="ECO:0000256" key="13">
    <source>
        <dbReference type="SAM" id="Phobius"/>
    </source>
</evidence>
<organism evidence="15 16">
    <name type="scientific">Pseudobacillus wudalianchiensis</name>
    <dbReference type="NCBI Taxonomy" id="1743143"/>
    <lineage>
        <taxon>Bacteria</taxon>
        <taxon>Bacillati</taxon>
        <taxon>Bacillota</taxon>
        <taxon>Bacilli</taxon>
        <taxon>Bacillales</taxon>
        <taxon>Bacillaceae</taxon>
        <taxon>Pseudobacillus</taxon>
    </lineage>
</organism>
<feature type="domain" description="Na+/H+ antiporter NhaC-like C-terminal" evidence="14">
    <location>
        <begin position="169"/>
        <end position="213"/>
    </location>
</feature>
<comment type="similarity">
    <text evidence="12">Belongs to the NhaC Na(+)/H(+) (TC 2.A.35) antiporter family.</text>
</comment>
<accession>A0A1B9B2H5</accession>